<sequence>MAQPAMTRSLLSPNHAGAYPIIMKMNRETGVKLETRSIEFVPHAERYGTPKRLFTIWFSSNFQITALMVGTLGAASGLSFGWTLLGLLVGNLIGTVFMAAHSAQGPHLGVPQMIQSRAQFGVHGAAIPLLVMVTAAVLFLAASGVLMREALQALMPMSDGQAIVVVGVLTFIIGFIGYELIHRLGAWMSLLSTLVFAGALVLILLHPGGLESTTAVSTGFSFAAFNLIVAQSASWTLGYGPYVADYSRYLPANVNPRATFWATYCGCALGSFAMMALGALVAVELPAALGHDPATAIAALFGPLAPLALAVIALGVIQYNVLCLYSAYMSSVTIFGAFKTIAHVTSTAKAMVMACLTAAATVIAIATQYNFDTFFADILIGQLYLLIPWSAINLVDYYWVCRGHYDVGALYDAKGRYGRFNRRSLAVYAVSIIGTIPFMKLSFYTGFVAEWLGVDISWAMGLILAGALYCMVHGRESKPLSTTLECAP</sequence>
<feature type="transmembrane region" description="Helical" evidence="8">
    <location>
        <begin position="375"/>
        <end position="395"/>
    </location>
</feature>
<dbReference type="EMBL" id="CP040324">
    <property type="protein sequence ID" value="QHB29366.1"/>
    <property type="molecule type" value="Genomic_DNA"/>
</dbReference>
<evidence type="ECO:0000256" key="5">
    <source>
        <dbReference type="ARBA" id="ARBA00022989"/>
    </source>
</evidence>
<feature type="transmembrane region" description="Helical" evidence="8">
    <location>
        <begin position="294"/>
        <end position="313"/>
    </location>
</feature>
<accession>A0AAE6REC6</accession>
<dbReference type="PANTHER" id="PTHR31806:SF1">
    <property type="entry name" value="PURINE-CYTOSINE PERMEASE FCY2-RELATED"/>
    <property type="match status" value="1"/>
</dbReference>
<evidence type="ECO:0000313" key="10">
    <source>
        <dbReference type="Proteomes" id="UP000464593"/>
    </source>
</evidence>
<dbReference type="InterPro" id="IPR026030">
    <property type="entry name" value="Pur-cyt_permease_Fcy2/21/22"/>
</dbReference>
<feature type="transmembrane region" description="Helical" evidence="8">
    <location>
        <begin position="187"/>
        <end position="205"/>
    </location>
</feature>
<evidence type="ECO:0000256" key="2">
    <source>
        <dbReference type="ARBA" id="ARBA00008974"/>
    </source>
</evidence>
<evidence type="ECO:0000256" key="8">
    <source>
        <dbReference type="SAM" id="Phobius"/>
    </source>
</evidence>
<organism evidence="9 10">
    <name type="scientific">Pseudomonas monteilii</name>
    <dbReference type="NCBI Taxonomy" id="76759"/>
    <lineage>
        <taxon>Bacteria</taxon>
        <taxon>Pseudomonadati</taxon>
        <taxon>Pseudomonadota</taxon>
        <taxon>Gammaproteobacteria</taxon>
        <taxon>Pseudomonadales</taxon>
        <taxon>Pseudomonadaceae</taxon>
        <taxon>Pseudomonas</taxon>
    </lineage>
</organism>
<dbReference type="PIRSF" id="PIRSF002744">
    <property type="entry name" value="Pur-cyt_permease"/>
    <property type="match status" value="1"/>
</dbReference>
<evidence type="ECO:0000256" key="1">
    <source>
        <dbReference type="ARBA" id="ARBA00004141"/>
    </source>
</evidence>
<dbReference type="InterPro" id="IPR001248">
    <property type="entry name" value="Pur-cyt_permease"/>
</dbReference>
<dbReference type="PANTHER" id="PTHR31806">
    <property type="entry name" value="PURINE-CYTOSINE PERMEASE FCY2-RELATED"/>
    <property type="match status" value="1"/>
</dbReference>
<evidence type="ECO:0000256" key="4">
    <source>
        <dbReference type="ARBA" id="ARBA00022692"/>
    </source>
</evidence>
<feature type="transmembrane region" description="Helical" evidence="8">
    <location>
        <begin position="82"/>
        <end position="100"/>
    </location>
</feature>
<feature type="transmembrane region" description="Helical" evidence="8">
    <location>
        <begin position="120"/>
        <end position="141"/>
    </location>
</feature>
<keyword evidence="5 8" id="KW-1133">Transmembrane helix</keyword>
<feature type="transmembrane region" description="Helical" evidence="8">
    <location>
        <begin position="451"/>
        <end position="472"/>
    </location>
</feature>
<comment type="similarity">
    <text evidence="2 7">Belongs to the purine-cytosine permease (2.A.39) family.</text>
</comment>
<dbReference type="GO" id="GO:0022857">
    <property type="term" value="F:transmembrane transporter activity"/>
    <property type="evidence" value="ECO:0007669"/>
    <property type="project" value="InterPro"/>
</dbReference>
<proteinExistence type="inferred from homology"/>
<keyword evidence="3 7" id="KW-0813">Transport</keyword>
<keyword evidence="6 7" id="KW-0472">Membrane</keyword>
<dbReference type="Pfam" id="PF02133">
    <property type="entry name" value="Transp_cyt_pur"/>
    <property type="match status" value="1"/>
</dbReference>
<evidence type="ECO:0000313" key="9">
    <source>
        <dbReference type="EMBL" id="QHB29366.1"/>
    </source>
</evidence>
<feature type="transmembrane region" description="Helical" evidence="8">
    <location>
        <begin position="162"/>
        <end position="181"/>
    </location>
</feature>
<dbReference type="Gene3D" id="1.10.4160.10">
    <property type="entry name" value="Hydantoin permease"/>
    <property type="match status" value="1"/>
</dbReference>
<evidence type="ECO:0000256" key="7">
    <source>
        <dbReference type="PIRNR" id="PIRNR002744"/>
    </source>
</evidence>
<feature type="transmembrane region" description="Helical" evidence="8">
    <location>
        <begin position="350"/>
        <end position="369"/>
    </location>
</feature>
<dbReference type="GO" id="GO:0005886">
    <property type="term" value="C:plasma membrane"/>
    <property type="evidence" value="ECO:0007669"/>
    <property type="project" value="TreeGrafter"/>
</dbReference>
<feature type="transmembrane region" description="Helical" evidence="8">
    <location>
        <begin position="217"/>
        <end position="238"/>
    </location>
</feature>
<feature type="transmembrane region" description="Helical" evidence="8">
    <location>
        <begin position="54"/>
        <end position="75"/>
    </location>
</feature>
<keyword evidence="4 8" id="KW-0812">Transmembrane</keyword>
<feature type="transmembrane region" description="Helical" evidence="8">
    <location>
        <begin position="425"/>
        <end position="445"/>
    </location>
</feature>
<evidence type="ECO:0000256" key="3">
    <source>
        <dbReference type="ARBA" id="ARBA00022448"/>
    </source>
</evidence>
<name>A0AAE6REC6_9PSED</name>
<feature type="transmembrane region" description="Helical" evidence="8">
    <location>
        <begin position="258"/>
        <end position="282"/>
    </location>
</feature>
<dbReference type="Proteomes" id="UP000464593">
    <property type="component" value="Chromosome"/>
</dbReference>
<dbReference type="AlphaFoldDB" id="A0AAE6REC6"/>
<protein>
    <submittedName>
        <fullName evidence="9">Permease</fullName>
    </submittedName>
</protein>
<evidence type="ECO:0000256" key="6">
    <source>
        <dbReference type="ARBA" id="ARBA00023136"/>
    </source>
</evidence>
<comment type="subcellular location">
    <subcellularLocation>
        <location evidence="1">Membrane</location>
        <topology evidence="1">Multi-pass membrane protein</topology>
    </subcellularLocation>
</comment>
<reference evidence="9 10" key="1">
    <citation type="submission" date="2019-05" db="EMBL/GenBank/DDBJ databases">
        <title>Complete genome sequence of Pseudomonas Pseudomonas resinovorans.</title>
        <authorList>
            <person name="Chen H.-P."/>
        </authorList>
    </citation>
    <scope>NUCLEOTIDE SEQUENCE [LARGE SCALE GENOMIC DNA]</scope>
    <source>
        <strain evidence="9 10">TCU-CK1</strain>
    </source>
</reference>
<gene>
    <name evidence="9" type="ORF">TCK1_4020</name>
</gene>